<dbReference type="KEGG" id="dae:Dtox_1886"/>
<name>C8VXS6_DESAS</name>
<accession>C8VXS6</accession>
<dbReference type="Gene3D" id="1.10.10.10">
    <property type="entry name" value="Winged helix-like DNA-binding domain superfamily/Winged helix DNA-binding domain"/>
    <property type="match status" value="1"/>
</dbReference>
<keyword evidence="3" id="KW-1185">Reference proteome</keyword>
<dbReference type="GO" id="GO:0003700">
    <property type="term" value="F:DNA-binding transcription factor activity"/>
    <property type="evidence" value="ECO:0007669"/>
    <property type="project" value="InterPro"/>
</dbReference>
<dbReference type="InterPro" id="IPR013324">
    <property type="entry name" value="RNA_pol_sigma_r3/r4-like"/>
</dbReference>
<dbReference type="SUPFAM" id="SSF88659">
    <property type="entry name" value="Sigma3 and sigma4 domains of RNA polymerase sigma factors"/>
    <property type="match status" value="1"/>
</dbReference>
<dbReference type="Proteomes" id="UP000002217">
    <property type="component" value="Chromosome"/>
</dbReference>
<dbReference type="OrthoDB" id="2082995at2"/>
<dbReference type="InterPro" id="IPR007630">
    <property type="entry name" value="RNA_pol_sigma70_r4"/>
</dbReference>
<dbReference type="AlphaFoldDB" id="C8VXS6"/>
<dbReference type="STRING" id="485916.Dtox_1886"/>
<dbReference type="GO" id="GO:0006352">
    <property type="term" value="P:DNA-templated transcription initiation"/>
    <property type="evidence" value="ECO:0007669"/>
    <property type="project" value="InterPro"/>
</dbReference>
<evidence type="ECO:0000313" key="2">
    <source>
        <dbReference type="EMBL" id="ACV62732.1"/>
    </source>
</evidence>
<feature type="domain" description="RNA polymerase sigma-70 region 4" evidence="1">
    <location>
        <begin position="63"/>
        <end position="101"/>
    </location>
</feature>
<protein>
    <submittedName>
        <fullName evidence="2">Putative RNA polymerase, sigma 28 subunit, FliA/WhiG subfamily</fullName>
    </submittedName>
</protein>
<sequence length="122" mass="13940">MGGGKIDLRSKTKRLEDAYPVDTPKGVHALLSQIHYIREGRFTRGDYDASILLIDFEQSMEEARLTARQRQIIKMVFELDLYQDEAANILGITQQAISDHVKTLVCKIARINKQKEELYVCG</sequence>
<dbReference type="RefSeq" id="WP_015757438.1">
    <property type="nucleotide sequence ID" value="NC_013216.1"/>
</dbReference>
<gene>
    <name evidence="2" type="ordered locus">Dtox_1886</name>
</gene>
<evidence type="ECO:0000259" key="1">
    <source>
        <dbReference type="Pfam" id="PF04545"/>
    </source>
</evidence>
<proteinExistence type="predicted"/>
<dbReference type="eggNOG" id="COG2197">
    <property type="taxonomic scope" value="Bacteria"/>
</dbReference>
<evidence type="ECO:0000313" key="3">
    <source>
        <dbReference type="Proteomes" id="UP000002217"/>
    </source>
</evidence>
<dbReference type="EMBL" id="CP001720">
    <property type="protein sequence ID" value="ACV62732.1"/>
    <property type="molecule type" value="Genomic_DNA"/>
</dbReference>
<dbReference type="Pfam" id="PF04545">
    <property type="entry name" value="Sigma70_r4"/>
    <property type="match status" value="1"/>
</dbReference>
<reference evidence="2 3" key="1">
    <citation type="journal article" date="2009" name="Stand. Genomic Sci.">
        <title>Complete genome sequence of Desulfotomaculum acetoxidans type strain (5575).</title>
        <authorList>
            <person name="Spring S."/>
            <person name="Lapidus A."/>
            <person name="Schroder M."/>
            <person name="Gleim D."/>
            <person name="Sims D."/>
            <person name="Meincke L."/>
            <person name="Glavina Del Rio T."/>
            <person name="Tice H."/>
            <person name="Copeland A."/>
            <person name="Cheng J.F."/>
            <person name="Lucas S."/>
            <person name="Chen F."/>
            <person name="Nolan M."/>
            <person name="Bruce D."/>
            <person name="Goodwin L."/>
            <person name="Pitluck S."/>
            <person name="Ivanova N."/>
            <person name="Mavromatis K."/>
            <person name="Mikhailova N."/>
            <person name="Pati A."/>
            <person name="Chen A."/>
            <person name="Palaniappan K."/>
            <person name="Land M."/>
            <person name="Hauser L."/>
            <person name="Chang Y.J."/>
            <person name="Jeffries C.D."/>
            <person name="Chain P."/>
            <person name="Saunders E."/>
            <person name="Brettin T."/>
            <person name="Detter J.C."/>
            <person name="Goker M."/>
            <person name="Bristow J."/>
            <person name="Eisen J.A."/>
            <person name="Markowitz V."/>
            <person name="Hugenholtz P."/>
            <person name="Kyrpides N.C."/>
            <person name="Klenk H.P."/>
            <person name="Han C."/>
        </authorList>
    </citation>
    <scope>NUCLEOTIDE SEQUENCE [LARGE SCALE GENOMIC DNA]</scope>
    <source>
        <strain evidence="3">ATCC 49208 / DSM 771 / VKM B-1644</strain>
    </source>
</reference>
<organism evidence="2 3">
    <name type="scientific">Desulfofarcimen acetoxidans (strain ATCC 49208 / DSM 771 / KCTC 5769 / VKM B-1644 / 5575)</name>
    <name type="common">Desulfotomaculum acetoxidans</name>
    <dbReference type="NCBI Taxonomy" id="485916"/>
    <lineage>
        <taxon>Bacteria</taxon>
        <taxon>Bacillati</taxon>
        <taxon>Bacillota</taxon>
        <taxon>Clostridia</taxon>
        <taxon>Eubacteriales</taxon>
        <taxon>Peptococcaceae</taxon>
        <taxon>Desulfofarcimen</taxon>
    </lineage>
</organism>
<dbReference type="HOGENOM" id="CLU_138988_0_0_9"/>
<dbReference type="InterPro" id="IPR036388">
    <property type="entry name" value="WH-like_DNA-bd_sf"/>
</dbReference>